<comment type="caution">
    <text evidence="8">The sequence shown here is derived from an EMBL/GenBank/DDBJ whole genome shotgun (WGS) entry which is preliminary data.</text>
</comment>
<keyword evidence="4 6" id="KW-1133">Transmembrane helix</keyword>
<evidence type="ECO:0000256" key="5">
    <source>
        <dbReference type="ARBA" id="ARBA00023136"/>
    </source>
</evidence>
<evidence type="ECO:0000256" key="4">
    <source>
        <dbReference type="ARBA" id="ARBA00022989"/>
    </source>
</evidence>
<evidence type="ECO:0000256" key="1">
    <source>
        <dbReference type="ARBA" id="ARBA00004651"/>
    </source>
</evidence>
<accession>A0A0G0L5E3</accession>
<proteinExistence type="predicted"/>
<organism evidence="8 9">
    <name type="scientific">Candidatus Woesebacteria bacterium GW2011_GWB1_38_8b</name>
    <dbReference type="NCBI Taxonomy" id="1618571"/>
    <lineage>
        <taxon>Bacteria</taxon>
        <taxon>Candidatus Woeseibacteriota</taxon>
    </lineage>
</organism>
<feature type="domain" description="Cache" evidence="7">
    <location>
        <begin position="47"/>
        <end position="248"/>
    </location>
</feature>
<sequence length="375" mass="41725">MSKKLLVLIKNIKVQWLNRIFIVLSVVVIIASFGYYLSKIHSNQHLIKQNLLEKQLVTARAASKMISALFEFTGKSIVMVEKELSLDVNKDDPRNVLEHFVESFHGTPVTGIFITDSQGLVTSGVSDGGQIDIGEDVSDREYFNWAKTAKEGDVYLGKSLVSKFGVTKGRYIVPIATPYIVDGEFIGVVTAGVYIDRMSQNYLDGLKQTKDTAIILINSEGYYISSPFTELDGKNIFDFIKNSPIKLLKPISELASQALLNPSEGKVDISSFSILGIEGKSHNYDLVSYVPVMLVNRHWVLIVATPADNNQIFLDPFNLGARGIFIFILTIVLGFSLFCILAIRIAQRDSYIKGFIEGRDEIIKVALKTNSKVKK</sequence>
<evidence type="ECO:0000256" key="6">
    <source>
        <dbReference type="SAM" id="Phobius"/>
    </source>
</evidence>
<keyword evidence="2" id="KW-1003">Cell membrane</keyword>
<dbReference type="Proteomes" id="UP000033944">
    <property type="component" value="Unassembled WGS sequence"/>
</dbReference>
<keyword evidence="3 6" id="KW-0812">Transmembrane</keyword>
<dbReference type="AlphaFoldDB" id="A0A0G0L5E3"/>
<feature type="transmembrane region" description="Helical" evidence="6">
    <location>
        <begin position="20"/>
        <end position="38"/>
    </location>
</feature>
<evidence type="ECO:0000313" key="9">
    <source>
        <dbReference type="Proteomes" id="UP000033944"/>
    </source>
</evidence>
<keyword evidence="5 6" id="KW-0472">Membrane</keyword>
<protein>
    <recommendedName>
        <fullName evidence="7">Cache domain-containing protein</fullName>
    </recommendedName>
</protein>
<dbReference type="EMBL" id="LBVN01000009">
    <property type="protein sequence ID" value="KKQ87213.1"/>
    <property type="molecule type" value="Genomic_DNA"/>
</dbReference>
<comment type="subcellular location">
    <subcellularLocation>
        <location evidence="1">Cell membrane</location>
        <topology evidence="1">Multi-pass membrane protein</topology>
    </subcellularLocation>
</comment>
<dbReference type="GO" id="GO:0005886">
    <property type="term" value="C:plasma membrane"/>
    <property type="evidence" value="ECO:0007669"/>
    <property type="project" value="UniProtKB-SubCell"/>
</dbReference>
<reference evidence="8 9" key="1">
    <citation type="journal article" date="2015" name="Nature">
        <title>rRNA introns, odd ribosomes, and small enigmatic genomes across a large radiation of phyla.</title>
        <authorList>
            <person name="Brown C.T."/>
            <person name="Hug L.A."/>
            <person name="Thomas B.C."/>
            <person name="Sharon I."/>
            <person name="Castelle C.J."/>
            <person name="Singh A."/>
            <person name="Wilkins M.J."/>
            <person name="Williams K.H."/>
            <person name="Banfield J.F."/>
        </authorList>
    </citation>
    <scope>NUCLEOTIDE SEQUENCE [LARGE SCALE GENOMIC DNA]</scope>
</reference>
<evidence type="ECO:0000259" key="7">
    <source>
        <dbReference type="Pfam" id="PF02743"/>
    </source>
</evidence>
<dbReference type="InterPro" id="IPR033479">
    <property type="entry name" value="dCache_1"/>
</dbReference>
<dbReference type="Gene3D" id="3.30.450.20">
    <property type="entry name" value="PAS domain"/>
    <property type="match status" value="1"/>
</dbReference>
<evidence type="ECO:0000256" key="2">
    <source>
        <dbReference type="ARBA" id="ARBA00022475"/>
    </source>
</evidence>
<gene>
    <name evidence="8" type="ORF">UT10_C0009G0017</name>
</gene>
<dbReference type="CDD" id="cd12914">
    <property type="entry name" value="PDC1_DGC_like"/>
    <property type="match status" value="1"/>
</dbReference>
<name>A0A0G0L5E3_9BACT</name>
<dbReference type="Pfam" id="PF02743">
    <property type="entry name" value="dCache_1"/>
    <property type="match status" value="1"/>
</dbReference>
<evidence type="ECO:0000313" key="8">
    <source>
        <dbReference type="EMBL" id="KKQ87213.1"/>
    </source>
</evidence>
<evidence type="ECO:0000256" key="3">
    <source>
        <dbReference type="ARBA" id="ARBA00022692"/>
    </source>
</evidence>
<feature type="transmembrane region" description="Helical" evidence="6">
    <location>
        <begin position="319"/>
        <end position="343"/>
    </location>
</feature>